<protein>
    <recommendedName>
        <fullName evidence="8">Zinc transporter</fullName>
    </recommendedName>
</protein>
<proteinExistence type="inferred from homology"/>
<dbReference type="GO" id="GO:0005794">
    <property type="term" value="C:Golgi apparatus"/>
    <property type="evidence" value="ECO:0007669"/>
    <property type="project" value="TreeGrafter"/>
</dbReference>
<dbReference type="FunFam" id="1.20.1510.10:FF:000014">
    <property type="entry name" value="Cation efflux protein/ zinc transporter"/>
    <property type="match status" value="1"/>
</dbReference>
<feature type="transmembrane region" description="Helical" evidence="8">
    <location>
        <begin position="510"/>
        <end position="528"/>
    </location>
</feature>
<keyword evidence="12" id="KW-1185">Reference proteome</keyword>
<dbReference type="SUPFAM" id="SSF161111">
    <property type="entry name" value="Cation efflux protein transmembrane domain-like"/>
    <property type="match status" value="1"/>
</dbReference>
<evidence type="ECO:0000259" key="10">
    <source>
        <dbReference type="Pfam" id="PF01545"/>
    </source>
</evidence>
<evidence type="ECO:0000256" key="8">
    <source>
        <dbReference type="RuleBase" id="RU369017"/>
    </source>
</evidence>
<keyword evidence="3 8" id="KW-0813">Transport</keyword>
<comment type="caution">
    <text evidence="8">Lacks conserved residue(s) required for the propagation of feature annotation.</text>
</comment>
<dbReference type="RefSeq" id="XP_040698046.1">
    <property type="nucleotide sequence ID" value="XM_040851117.1"/>
</dbReference>
<evidence type="ECO:0000256" key="4">
    <source>
        <dbReference type="ARBA" id="ARBA00022692"/>
    </source>
</evidence>
<dbReference type="Pfam" id="PF01545">
    <property type="entry name" value="Cation_efflux"/>
    <property type="match status" value="1"/>
</dbReference>
<feature type="compositionally biased region" description="Basic and acidic residues" evidence="9">
    <location>
        <begin position="772"/>
        <end position="783"/>
    </location>
</feature>
<name>A0A1L9T466_9EURO</name>
<keyword evidence="4 8" id="KW-0812">Transmembrane</keyword>
<feature type="transmembrane region" description="Helical" evidence="8">
    <location>
        <begin position="479"/>
        <end position="498"/>
    </location>
</feature>
<feature type="transmembrane region" description="Helical" evidence="8">
    <location>
        <begin position="549"/>
        <end position="568"/>
    </location>
</feature>
<comment type="similarity">
    <text evidence="2 8">Belongs to the cation diffusion facilitator (CDF) transporter (TC 2.A.4) family. SLC30A subfamily.</text>
</comment>
<evidence type="ECO:0000256" key="2">
    <source>
        <dbReference type="ARBA" id="ARBA00008873"/>
    </source>
</evidence>
<feature type="compositionally biased region" description="Basic and acidic residues" evidence="9">
    <location>
        <begin position="720"/>
        <end position="744"/>
    </location>
</feature>
<feature type="region of interest" description="Disordered" evidence="9">
    <location>
        <begin position="1"/>
        <end position="31"/>
    </location>
</feature>
<feature type="compositionally biased region" description="Basic residues" evidence="9">
    <location>
        <begin position="15"/>
        <end position="27"/>
    </location>
</feature>
<dbReference type="VEuPathDB" id="FungiDB:ASPSYDRAFT_81911"/>
<feature type="transmembrane region" description="Helical" evidence="8">
    <location>
        <begin position="625"/>
        <end position="650"/>
    </location>
</feature>
<feature type="transmembrane region" description="Helical" evidence="8">
    <location>
        <begin position="656"/>
        <end position="674"/>
    </location>
</feature>
<keyword evidence="6 8" id="KW-0406">Ion transport</keyword>
<evidence type="ECO:0000313" key="12">
    <source>
        <dbReference type="Proteomes" id="UP000184356"/>
    </source>
</evidence>
<evidence type="ECO:0000256" key="1">
    <source>
        <dbReference type="ARBA" id="ARBA00004141"/>
    </source>
</evidence>
<dbReference type="OrthoDB" id="78669at2759"/>
<evidence type="ECO:0000256" key="9">
    <source>
        <dbReference type="SAM" id="MobiDB-lite"/>
    </source>
</evidence>
<feature type="transmembrane region" description="Helical" evidence="8">
    <location>
        <begin position="356"/>
        <end position="373"/>
    </location>
</feature>
<dbReference type="GO" id="GO:0005385">
    <property type="term" value="F:zinc ion transmembrane transporter activity"/>
    <property type="evidence" value="ECO:0007669"/>
    <property type="project" value="UniProtKB-UniRule"/>
</dbReference>
<comment type="subcellular location">
    <subcellularLocation>
        <location evidence="8">Endoplasmic reticulum membrane</location>
        <topology evidence="8">Multi-pass membrane protein</topology>
    </subcellularLocation>
    <subcellularLocation>
        <location evidence="1">Membrane</location>
        <topology evidence="1">Multi-pass membrane protein</topology>
    </subcellularLocation>
</comment>
<dbReference type="GO" id="GO:1904257">
    <property type="term" value="P:zinc ion import into Golgi lumen"/>
    <property type="evidence" value="ECO:0007669"/>
    <property type="project" value="TreeGrafter"/>
</dbReference>
<comment type="function">
    <text evidence="8">Functions as a zinc transporter.</text>
</comment>
<dbReference type="GO" id="GO:0005789">
    <property type="term" value="C:endoplasmic reticulum membrane"/>
    <property type="evidence" value="ECO:0007669"/>
    <property type="project" value="UniProtKB-SubCell"/>
</dbReference>
<accession>A0A1L9T466</accession>
<feature type="transmembrane region" description="Helical" evidence="8">
    <location>
        <begin position="580"/>
        <end position="601"/>
    </location>
</feature>
<feature type="transmembrane region" description="Helical" evidence="8">
    <location>
        <begin position="326"/>
        <end position="344"/>
    </location>
</feature>
<dbReference type="InterPro" id="IPR027469">
    <property type="entry name" value="Cation_efflux_TMD_sf"/>
</dbReference>
<feature type="compositionally biased region" description="Basic residues" evidence="9">
    <location>
        <begin position="63"/>
        <end position="73"/>
    </location>
</feature>
<sequence>MSSAEPVPSLPHGHGLGHSRGRGHTRRSTPLSQSISYALPAAQQQSVTDVNGLNGHAENSKQGSHHHSHSHASNHHDYSELPPVTRAHDSLVIQTETTPNQFNEIVAGLVLASPWIALSWFYEHYAQWTRPEPTSTSSIGNLDRVISRTLGLTAATLVLYGGWALARLNLRGESESALKKLRLNSSTGNAAFRQIFSIALPVYATLEVGGFLVVCSLAIAVGSGLPTAVRDHTAPTNDKGRQSFKKLTAILIPTVVVLSFFGMNASWNDAPFFGYMALLASVFIIRPPFPSAPNPTPGKDSGLGISIPGGLNGSAQKLSQPAQSSLDPAMAVLSGLVLGSLTILSTRSLSFGASDIVYLSAVAGTMATCITFLDLTRVYSPSKTGVAVATGGAALLCSPPAQDDVYIVYIIRALLATASFFAARFDDKRSRSNDHTHHHHHHHHHSASDSSPATKLILYYSEPYPLLYSILKERDSRRIFYFMTLNFGFMLIQLSYGFATGSLGLLSDSIHMFFDCLALVVGLCAAVMSKWPSSTRFPYGYGKVDTLSGFANGIFLMIISVEIIYEAVERLSSGSQMHRLGELLAVSVAGLLVNLVGIMAFDHGHAHGHDHGHDHSHGNENMHGIFLHILADTLGSVAVVISTILVHYSGWSGYDPLASCMIAILIFASAVPLVSSTAKSLLLTLPADVEYNVRDTLSGVSTLRGVISYTVPKFWLDDSEAKSSGHDHGHDHSHGHGHTHDNSHSHSHSHHHDHDHHHDHHHGHSHAHTHSHGRDHDHDHAEEKRNSPVLGVIHIIASRSADLEDVKQRAVEFLQEKGMDILVQVEREGEGRCWCGGGVNGNAGGNLKAS</sequence>
<feature type="region of interest" description="Disordered" evidence="9">
    <location>
        <begin position="720"/>
        <end position="783"/>
    </location>
</feature>
<dbReference type="InterPro" id="IPR002395">
    <property type="entry name" value="Kininogen"/>
</dbReference>
<dbReference type="AlphaFoldDB" id="A0A1L9T466"/>
<feature type="transmembrane region" description="Helical" evidence="8">
    <location>
        <begin position="407"/>
        <end position="425"/>
    </location>
</feature>
<evidence type="ECO:0000256" key="7">
    <source>
        <dbReference type="ARBA" id="ARBA00023136"/>
    </source>
</evidence>
<dbReference type="GO" id="GO:0031410">
    <property type="term" value="C:cytoplasmic vesicle"/>
    <property type="evidence" value="ECO:0007669"/>
    <property type="project" value="TreeGrafter"/>
</dbReference>
<dbReference type="PANTHER" id="PTHR45755:SF4">
    <property type="entry name" value="ZINC TRANSPORTER 7"/>
    <property type="match status" value="1"/>
</dbReference>
<dbReference type="Gene3D" id="1.20.1510.10">
    <property type="entry name" value="Cation efflux protein transmembrane domain"/>
    <property type="match status" value="1"/>
</dbReference>
<dbReference type="InterPro" id="IPR045316">
    <property type="entry name" value="Msc2-like"/>
</dbReference>
<dbReference type="InterPro" id="IPR002524">
    <property type="entry name" value="Cation_efflux"/>
</dbReference>
<dbReference type="Proteomes" id="UP000184356">
    <property type="component" value="Unassembled WGS sequence"/>
</dbReference>
<dbReference type="GO" id="GO:0006882">
    <property type="term" value="P:intracellular zinc ion homeostasis"/>
    <property type="evidence" value="ECO:0007669"/>
    <property type="project" value="InterPro"/>
</dbReference>
<evidence type="ECO:0000256" key="6">
    <source>
        <dbReference type="ARBA" id="ARBA00023065"/>
    </source>
</evidence>
<evidence type="ECO:0000313" key="11">
    <source>
        <dbReference type="EMBL" id="OJJ54240.1"/>
    </source>
</evidence>
<keyword evidence="8" id="KW-0256">Endoplasmic reticulum</keyword>
<feature type="domain" description="Cation efflux protein transmembrane" evidence="10">
    <location>
        <begin position="479"/>
        <end position="682"/>
    </location>
</feature>
<feature type="transmembrane region" description="Helical" evidence="8">
    <location>
        <begin position="249"/>
        <end position="266"/>
    </location>
</feature>
<gene>
    <name evidence="11" type="ORF">ASPSYDRAFT_81911</name>
</gene>
<dbReference type="GeneID" id="63767190"/>
<feature type="region of interest" description="Disordered" evidence="9">
    <location>
        <begin position="51"/>
        <end position="82"/>
    </location>
</feature>
<feature type="transmembrane region" description="Helical" evidence="8">
    <location>
        <begin position="210"/>
        <end position="229"/>
    </location>
</feature>
<dbReference type="InterPro" id="IPR058533">
    <property type="entry name" value="Cation_efflux_TM"/>
</dbReference>
<reference evidence="12" key="1">
    <citation type="journal article" date="2017" name="Genome Biol.">
        <title>Comparative genomics reveals high biological diversity and specific adaptations in the industrially and medically important fungal genus Aspergillus.</title>
        <authorList>
            <person name="de Vries R.P."/>
            <person name="Riley R."/>
            <person name="Wiebenga A."/>
            <person name="Aguilar-Osorio G."/>
            <person name="Amillis S."/>
            <person name="Uchima C.A."/>
            <person name="Anderluh G."/>
            <person name="Asadollahi M."/>
            <person name="Askin M."/>
            <person name="Barry K."/>
            <person name="Battaglia E."/>
            <person name="Bayram O."/>
            <person name="Benocci T."/>
            <person name="Braus-Stromeyer S.A."/>
            <person name="Caldana C."/>
            <person name="Canovas D."/>
            <person name="Cerqueira G.C."/>
            <person name="Chen F."/>
            <person name="Chen W."/>
            <person name="Choi C."/>
            <person name="Clum A."/>
            <person name="Dos Santos R.A."/>
            <person name="Damasio A.R."/>
            <person name="Diallinas G."/>
            <person name="Emri T."/>
            <person name="Fekete E."/>
            <person name="Flipphi M."/>
            <person name="Freyberg S."/>
            <person name="Gallo A."/>
            <person name="Gournas C."/>
            <person name="Habgood R."/>
            <person name="Hainaut M."/>
            <person name="Harispe M.L."/>
            <person name="Henrissat B."/>
            <person name="Hilden K.S."/>
            <person name="Hope R."/>
            <person name="Hossain A."/>
            <person name="Karabika E."/>
            <person name="Karaffa L."/>
            <person name="Karanyi Z."/>
            <person name="Krasevec N."/>
            <person name="Kuo A."/>
            <person name="Kusch H."/>
            <person name="LaButti K."/>
            <person name="Lagendijk E.L."/>
            <person name="Lapidus A."/>
            <person name="Levasseur A."/>
            <person name="Lindquist E."/>
            <person name="Lipzen A."/>
            <person name="Logrieco A.F."/>
            <person name="MacCabe A."/>
            <person name="Maekelae M.R."/>
            <person name="Malavazi I."/>
            <person name="Melin P."/>
            <person name="Meyer V."/>
            <person name="Mielnichuk N."/>
            <person name="Miskei M."/>
            <person name="Molnar A.P."/>
            <person name="Mule G."/>
            <person name="Ngan C.Y."/>
            <person name="Orejas M."/>
            <person name="Orosz E."/>
            <person name="Ouedraogo J.P."/>
            <person name="Overkamp K.M."/>
            <person name="Park H.-S."/>
            <person name="Perrone G."/>
            <person name="Piumi F."/>
            <person name="Punt P.J."/>
            <person name="Ram A.F."/>
            <person name="Ramon A."/>
            <person name="Rauscher S."/>
            <person name="Record E."/>
            <person name="Riano-Pachon D.M."/>
            <person name="Robert V."/>
            <person name="Roehrig J."/>
            <person name="Ruller R."/>
            <person name="Salamov A."/>
            <person name="Salih N.S."/>
            <person name="Samson R.A."/>
            <person name="Sandor E."/>
            <person name="Sanguinetti M."/>
            <person name="Schuetze T."/>
            <person name="Sepcic K."/>
            <person name="Shelest E."/>
            <person name="Sherlock G."/>
            <person name="Sophianopoulou V."/>
            <person name="Squina F.M."/>
            <person name="Sun H."/>
            <person name="Susca A."/>
            <person name="Todd R.B."/>
            <person name="Tsang A."/>
            <person name="Unkles S.E."/>
            <person name="van de Wiele N."/>
            <person name="van Rossen-Uffink D."/>
            <person name="Oliveira J.V."/>
            <person name="Vesth T.C."/>
            <person name="Visser J."/>
            <person name="Yu J.-H."/>
            <person name="Zhou M."/>
            <person name="Andersen M.R."/>
            <person name="Archer D.B."/>
            <person name="Baker S.E."/>
            <person name="Benoit I."/>
            <person name="Brakhage A.A."/>
            <person name="Braus G.H."/>
            <person name="Fischer R."/>
            <person name="Frisvad J.C."/>
            <person name="Goldman G.H."/>
            <person name="Houbraken J."/>
            <person name="Oakley B."/>
            <person name="Pocsi I."/>
            <person name="Scazzocchio C."/>
            <person name="Seiboth B."/>
            <person name="vanKuyk P.A."/>
            <person name="Wortman J."/>
            <person name="Dyer P.S."/>
            <person name="Grigoriev I.V."/>
        </authorList>
    </citation>
    <scope>NUCLEOTIDE SEQUENCE [LARGE SCALE GENOMIC DNA]</scope>
    <source>
        <strain evidence="12">CBS 593.65</strain>
    </source>
</reference>
<organism evidence="11 12">
    <name type="scientific">Aspergillus sydowii CBS 593.65</name>
    <dbReference type="NCBI Taxonomy" id="1036612"/>
    <lineage>
        <taxon>Eukaryota</taxon>
        <taxon>Fungi</taxon>
        <taxon>Dikarya</taxon>
        <taxon>Ascomycota</taxon>
        <taxon>Pezizomycotina</taxon>
        <taxon>Eurotiomycetes</taxon>
        <taxon>Eurotiomycetidae</taxon>
        <taxon>Eurotiales</taxon>
        <taxon>Aspergillaceae</taxon>
        <taxon>Aspergillus</taxon>
        <taxon>Aspergillus subgen. Nidulantes</taxon>
    </lineage>
</organism>
<dbReference type="NCBIfam" id="TIGR01297">
    <property type="entry name" value="CDF"/>
    <property type="match status" value="1"/>
</dbReference>
<dbReference type="PANTHER" id="PTHR45755">
    <property type="match status" value="1"/>
</dbReference>
<keyword evidence="7 8" id="KW-0472">Membrane</keyword>
<dbReference type="PRINTS" id="PR00334">
    <property type="entry name" value="KININOGEN"/>
</dbReference>
<keyword evidence="5 8" id="KW-1133">Transmembrane helix</keyword>
<evidence type="ECO:0000256" key="3">
    <source>
        <dbReference type="ARBA" id="ARBA00022448"/>
    </source>
</evidence>
<dbReference type="STRING" id="1036612.A0A1L9T466"/>
<dbReference type="EMBL" id="KV878595">
    <property type="protein sequence ID" value="OJJ54240.1"/>
    <property type="molecule type" value="Genomic_DNA"/>
</dbReference>
<evidence type="ECO:0000256" key="5">
    <source>
        <dbReference type="ARBA" id="ARBA00022989"/>
    </source>
</evidence>
<feature type="compositionally biased region" description="Basic residues" evidence="9">
    <location>
        <begin position="745"/>
        <end position="771"/>
    </location>
</feature>